<evidence type="ECO:0000313" key="2">
    <source>
        <dbReference type="EMBL" id="KAF9064968.1"/>
    </source>
</evidence>
<evidence type="ECO:0000256" key="1">
    <source>
        <dbReference type="SAM" id="MobiDB-lite"/>
    </source>
</evidence>
<evidence type="ECO:0000313" key="3">
    <source>
        <dbReference type="Proteomes" id="UP000772434"/>
    </source>
</evidence>
<feature type="compositionally biased region" description="Polar residues" evidence="1">
    <location>
        <begin position="47"/>
        <end position="57"/>
    </location>
</feature>
<organism evidence="2 3">
    <name type="scientific">Rhodocollybia butyracea</name>
    <dbReference type="NCBI Taxonomy" id="206335"/>
    <lineage>
        <taxon>Eukaryota</taxon>
        <taxon>Fungi</taxon>
        <taxon>Dikarya</taxon>
        <taxon>Basidiomycota</taxon>
        <taxon>Agaricomycotina</taxon>
        <taxon>Agaricomycetes</taxon>
        <taxon>Agaricomycetidae</taxon>
        <taxon>Agaricales</taxon>
        <taxon>Marasmiineae</taxon>
        <taxon>Omphalotaceae</taxon>
        <taxon>Rhodocollybia</taxon>
    </lineage>
</organism>
<name>A0A9P5U4P4_9AGAR</name>
<feature type="region of interest" description="Disordered" evidence="1">
    <location>
        <begin position="1"/>
        <end position="70"/>
    </location>
</feature>
<dbReference type="EMBL" id="JADNRY010000111">
    <property type="protein sequence ID" value="KAF9064968.1"/>
    <property type="molecule type" value="Genomic_DNA"/>
</dbReference>
<dbReference type="AlphaFoldDB" id="A0A9P5U4P4"/>
<keyword evidence="3" id="KW-1185">Reference proteome</keyword>
<gene>
    <name evidence="2" type="ORF">BDP27DRAFT_108058</name>
</gene>
<sequence>MAKQGLGARARTLTQAGAGIKEKSRNPENKGSNKGPKNKGTKRKTTRILTRSCSSTKDATRAEKEGPMSIMSHQFFHLKTEENGSKKSVTDDVVQDQNMIKSFSRSRLRIFFGPEADRASVLYTDEEQTAVRNVKCVAFLTPLPHASAPLPVHYQLEIDVATT</sequence>
<feature type="compositionally biased region" description="Basic residues" evidence="1">
    <location>
        <begin position="36"/>
        <end position="46"/>
    </location>
</feature>
<proteinExistence type="predicted"/>
<accession>A0A9P5U4P4</accession>
<comment type="caution">
    <text evidence="2">The sequence shown here is derived from an EMBL/GenBank/DDBJ whole genome shotgun (WGS) entry which is preliminary data.</text>
</comment>
<reference evidence="2" key="1">
    <citation type="submission" date="2020-11" db="EMBL/GenBank/DDBJ databases">
        <authorList>
            <consortium name="DOE Joint Genome Institute"/>
            <person name="Ahrendt S."/>
            <person name="Riley R."/>
            <person name="Andreopoulos W."/>
            <person name="Labutti K."/>
            <person name="Pangilinan J."/>
            <person name="Ruiz-Duenas F.J."/>
            <person name="Barrasa J.M."/>
            <person name="Sanchez-Garcia M."/>
            <person name="Camarero S."/>
            <person name="Miyauchi S."/>
            <person name="Serrano A."/>
            <person name="Linde D."/>
            <person name="Babiker R."/>
            <person name="Drula E."/>
            <person name="Ayuso-Fernandez I."/>
            <person name="Pacheco R."/>
            <person name="Padilla G."/>
            <person name="Ferreira P."/>
            <person name="Barriuso J."/>
            <person name="Kellner H."/>
            <person name="Castanera R."/>
            <person name="Alfaro M."/>
            <person name="Ramirez L."/>
            <person name="Pisabarro A.G."/>
            <person name="Kuo A."/>
            <person name="Tritt A."/>
            <person name="Lipzen A."/>
            <person name="He G."/>
            <person name="Yan M."/>
            <person name="Ng V."/>
            <person name="Cullen D."/>
            <person name="Martin F."/>
            <person name="Rosso M.-N."/>
            <person name="Henrissat B."/>
            <person name="Hibbett D."/>
            <person name="Martinez A.T."/>
            <person name="Grigoriev I.V."/>
        </authorList>
    </citation>
    <scope>NUCLEOTIDE SEQUENCE</scope>
    <source>
        <strain evidence="2">AH 40177</strain>
    </source>
</reference>
<dbReference type="Proteomes" id="UP000772434">
    <property type="component" value="Unassembled WGS sequence"/>
</dbReference>
<protein>
    <submittedName>
        <fullName evidence="2">Uncharacterized protein</fullName>
    </submittedName>
</protein>